<evidence type="ECO:0000313" key="3">
    <source>
        <dbReference type="Proteomes" id="UP000005408"/>
    </source>
</evidence>
<protein>
    <recommendedName>
        <fullName evidence="4">Sushi domain-containing protein</fullName>
    </recommendedName>
</protein>
<dbReference type="AlphaFoldDB" id="A0A8W8MKU2"/>
<proteinExistence type="predicted"/>
<dbReference type="GeneID" id="105342419"/>
<dbReference type="EnsemblMetazoa" id="G32800.1">
    <property type="protein sequence ID" value="G32800.1:cds"/>
    <property type="gene ID" value="G32800"/>
</dbReference>
<dbReference type="Proteomes" id="UP000005408">
    <property type="component" value="Unassembled WGS sequence"/>
</dbReference>
<feature type="chain" id="PRO_5036453521" description="Sushi domain-containing protein" evidence="1">
    <location>
        <begin position="19"/>
        <end position="183"/>
    </location>
</feature>
<evidence type="ECO:0008006" key="4">
    <source>
        <dbReference type="Google" id="ProtNLM"/>
    </source>
</evidence>
<sequence length="183" mass="20186">MGLLLLALLVGFTVVATAGHLPFFPIGVYTTPEIFQPEFSFCPGDGMVTFFGNPPPPLLSPNCIPAPGPVRCAIQPIRTGSMPQGTICRNKGYVSGFTKLPQEGNAFLKCCSSMDYTYSERSCVRRIRTAQILGSNLPPWYLPVGGTPLRNAPGEVVKYCVFVRRSRMSPARIRKRTIIRRLY</sequence>
<evidence type="ECO:0000313" key="2">
    <source>
        <dbReference type="EnsemblMetazoa" id="G32800.1:cds"/>
    </source>
</evidence>
<accession>A0A8W8MKU2</accession>
<dbReference type="KEGG" id="crg:105342419"/>
<reference evidence="2" key="1">
    <citation type="submission" date="2022-08" db="UniProtKB">
        <authorList>
            <consortium name="EnsemblMetazoa"/>
        </authorList>
    </citation>
    <scope>IDENTIFICATION</scope>
    <source>
        <strain evidence="2">05x7-T-G4-1.051#20</strain>
    </source>
</reference>
<organism evidence="2 3">
    <name type="scientific">Magallana gigas</name>
    <name type="common">Pacific oyster</name>
    <name type="synonym">Crassostrea gigas</name>
    <dbReference type="NCBI Taxonomy" id="29159"/>
    <lineage>
        <taxon>Eukaryota</taxon>
        <taxon>Metazoa</taxon>
        <taxon>Spiralia</taxon>
        <taxon>Lophotrochozoa</taxon>
        <taxon>Mollusca</taxon>
        <taxon>Bivalvia</taxon>
        <taxon>Autobranchia</taxon>
        <taxon>Pteriomorphia</taxon>
        <taxon>Ostreida</taxon>
        <taxon>Ostreoidea</taxon>
        <taxon>Ostreidae</taxon>
        <taxon>Magallana</taxon>
    </lineage>
</organism>
<name>A0A8W8MKU2_MAGGI</name>
<feature type="signal peptide" evidence="1">
    <location>
        <begin position="1"/>
        <end position="18"/>
    </location>
</feature>
<evidence type="ECO:0000256" key="1">
    <source>
        <dbReference type="SAM" id="SignalP"/>
    </source>
</evidence>
<keyword evidence="1" id="KW-0732">Signal</keyword>
<keyword evidence="3" id="KW-1185">Reference proteome</keyword>